<name>A0ABW8CNQ4_STRBI</name>
<evidence type="ECO:0000313" key="4">
    <source>
        <dbReference type="Proteomes" id="UP001614391"/>
    </source>
</evidence>
<reference evidence="3 4" key="1">
    <citation type="submission" date="2024-10" db="EMBL/GenBank/DDBJ databases">
        <title>The Natural Products Discovery Center: Release of the First 8490 Sequenced Strains for Exploring Actinobacteria Biosynthetic Diversity.</title>
        <authorList>
            <person name="Kalkreuter E."/>
            <person name="Kautsar S.A."/>
            <person name="Yang D."/>
            <person name="Bader C.D."/>
            <person name="Teijaro C.N."/>
            <person name="Fluegel L."/>
            <person name="Davis C.M."/>
            <person name="Simpson J.R."/>
            <person name="Lauterbach L."/>
            <person name="Steele A.D."/>
            <person name="Gui C."/>
            <person name="Meng S."/>
            <person name="Li G."/>
            <person name="Viehrig K."/>
            <person name="Ye F."/>
            <person name="Su P."/>
            <person name="Kiefer A.F."/>
            <person name="Nichols A."/>
            <person name="Cepeda A.J."/>
            <person name="Yan W."/>
            <person name="Fan B."/>
            <person name="Jiang Y."/>
            <person name="Adhikari A."/>
            <person name="Zheng C.-J."/>
            <person name="Schuster L."/>
            <person name="Cowan T.M."/>
            <person name="Smanski M.J."/>
            <person name="Chevrette M.G."/>
            <person name="De Carvalho L.P.S."/>
            <person name="Shen B."/>
        </authorList>
    </citation>
    <scope>NUCLEOTIDE SEQUENCE [LARGE SCALE GENOMIC DNA]</scope>
    <source>
        <strain evidence="3 4">NPDC053346</strain>
    </source>
</reference>
<feature type="signal peptide" evidence="2">
    <location>
        <begin position="1"/>
        <end position="27"/>
    </location>
</feature>
<accession>A0ABW8CNQ4</accession>
<organism evidence="3 4">
    <name type="scientific">Streptomyces bikiniensis</name>
    <dbReference type="NCBI Taxonomy" id="1896"/>
    <lineage>
        <taxon>Bacteria</taxon>
        <taxon>Bacillati</taxon>
        <taxon>Actinomycetota</taxon>
        <taxon>Actinomycetes</taxon>
        <taxon>Kitasatosporales</taxon>
        <taxon>Streptomycetaceae</taxon>
        <taxon>Streptomyces</taxon>
    </lineage>
</organism>
<feature type="compositionally biased region" description="Basic and acidic residues" evidence="1">
    <location>
        <begin position="35"/>
        <end position="47"/>
    </location>
</feature>
<evidence type="ECO:0000313" key="3">
    <source>
        <dbReference type="EMBL" id="MFI9119178.1"/>
    </source>
</evidence>
<gene>
    <name evidence="3" type="ORF">ACIGW0_07250</name>
</gene>
<evidence type="ECO:0008006" key="5">
    <source>
        <dbReference type="Google" id="ProtNLM"/>
    </source>
</evidence>
<feature type="compositionally biased region" description="Polar residues" evidence="1">
    <location>
        <begin position="207"/>
        <end position="216"/>
    </location>
</feature>
<evidence type="ECO:0000256" key="2">
    <source>
        <dbReference type="SAM" id="SignalP"/>
    </source>
</evidence>
<dbReference type="EMBL" id="JBITYT010000003">
    <property type="protein sequence ID" value="MFI9119178.1"/>
    <property type="molecule type" value="Genomic_DNA"/>
</dbReference>
<dbReference type="RefSeq" id="WP_399611941.1">
    <property type="nucleotide sequence ID" value="NZ_JBITYT010000003.1"/>
</dbReference>
<feature type="region of interest" description="Disordered" evidence="1">
    <location>
        <begin position="197"/>
        <end position="216"/>
    </location>
</feature>
<keyword evidence="2" id="KW-0732">Signal</keyword>
<feature type="compositionally biased region" description="Gly residues" evidence="1">
    <location>
        <begin position="48"/>
        <end position="68"/>
    </location>
</feature>
<protein>
    <recommendedName>
        <fullName evidence="5">Secreted protein</fullName>
    </recommendedName>
</protein>
<evidence type="ECO:0000256" key="1">
    <source>
        <dbReference type="SAM" id="MobiDB-lite"/>
    </source>
</evidence>
<comment type="caution">
    <text evidence="3">The sequence shown here is derived from an EMBL/GenBank/DDBJ whole genome shotgun (WGS) entry which is preliminary data.</text>
</comment>
<feature type="chain" id="PRO_5047031837" description="Secreted protein" evidence="2">
    <location>
        <begin position="28"/>
        <end position="216"/>
    </location>
</feature>
<feature type="region of interest" description="Disordered" evidence="1">
    <location>
        <begin position="30"/>
        <end position="99"/>
    </location>
</feature>
<keyword evidence="4" id="KW-1185">Reference proteome</keyword>
<sequence>MSPVNLRVVALGAAVTAAVLLPLVATAGPAGEGVRPLDARSEGDGKAGYDGGAGDEGGAGGLWKGLGPGLRTPEATVPETSATSSAPRTPPAPFAPAAPERITRCGPELASPGGVEAQTCVLNEGVDVWARTYYRNATRQELDAFLTLMAPGGRTVQARCAVPAQDEPGTCETPRERGAGTVAAYTAVAEFAGADAGGSTPLLLRAGSNTTGREGS</sequence>
<dbReference type="Proteomes" id="UP001614391">
    <property type="component" value="Unassembled WGS sequence"/>
</dbReference>
<proteinExistence type="predicted"/>